<gene>
    <name evidence="5" type="primary">comM [H]</name>
    <name evidence="5" type="ordered locus">TVNIR_0183</name>
</gene>
<comment type="similarity">
    <text evidence="1">Belongs to the Mg-chelatase subunits D/I family. ComM subfamily.</text>
</comment>
<proteinExistence type="inferred from homology"/>
<dbReference type="InterPro" id="IPR025158">
    <property type="entry name" value="Mg_chelat-rel_C"/>
</dbReference>
<dbReference type="InterPro" id="IPR003593">
    <property type="entry name" value="AAA+_ATPase"/>
</dbReference>
<accession>L0DQT9</accession>
<dbReference type="PATRIC" id="fig|1255043.3.peg.183"/>
<dbReference type="InterPro" id="IPR000523">
    <property type="entry name" value="Mg_chelatse_chII-like_cat_dom"/>
</dbReference>
<dbReference type="PANTHER" id="PTHR32039">
    <property type="entry name" value="MAGNESIUM-CHELATASE SUBUNIT CHLI"/>
    <property type="match status" value="1"/>
</dbReference>
<keyword evidence="6" id="KW-1185">Reference proteome</keyword>
<feature type="domain" description="MCM C-terminal AAA(+) ATPase" evidence="4">
    <location>
        <begin position="283"/>
        <end position="378"/>
    </location>
</feature>
<dbReference type="AlphaFoldDB" id="L0DQT9"/>
<dbReference type="InterPro" id="IPR045006">
    <property type="entry name" value="CHLI-like"/>
</dbReference>
<dbReference type="Gene3D" id="3.40.50.300">
    <property type="entry name" value="P-loop containing nucleotide triphosphate hydrolases"/>
    <property type="match status" value="1"/>
</dbReference>
<dbReference type="KEGG" id="tni:TVNIR_0183"/>
<organism evidence="5 6">
    <name type="scientific">Thioalkalivibrio nitratireducens (strain DSM 14787 / UNIQEM 213 / ALEN2)</name>
    <dbReference type="NCBI Taxonomy" id="1255043"/>
    <lineage>
        <taxon>Bacteria</taxon>
        <taxon>Pseudomonadati</taxon>
        <taxon>Pseudomonadota</taxon>
        <taxon>Gammaproteobacteria</taxon>
        <taxon>Chromatiales</taxon>
        <taxon>Ectothiorhodospiraceae</taxon>
        <taxon>Thioalkalivibrio</taxon>
    </lineage>
</organism>
<dbReference type="GO" id="GO:0003677">
    <property type="term" value="F:DNA binding"/>
    <property type="evidence" value="ECO:0007669"/>
    <property type="project" value="InterPro"/>
</dbReference>
<evidence type="ECO:0000256" key="3">
    <source>
        <dbReference type="ARBA" id="ARBA00022840"/>
    </source>
</evidence>
<dbReference type="InterPro" id="IPR001208">
    <property type="entry name" value="MCM_dom"/>
</dbReference>
<dbReference type="GO" id="GO:0005524">
    <property type="term" value="F:ATP binding"/>
    <property type="evidence" value="ECO:0007669"/>
    <property type="project" value="UniProtKB-KW"/>
</dbReference>
<name>L0DQT9_THIND</name>
<dbReference type="InterPro" id="IPR004482">
    <property type="entry name" value="Mg_chelat-rel"/>
</dbReference>
<dbReference type="HOGENOM" id="CLU_026145_1_1_6"/>
<dbReference type="NCBIfam" id="TIGR00368">
    <property type="entry name" value="YifB family Mg chelatase-like AAA ATPase"/>
    <property type="match status" value="1"/>
</dbReference>
<dbReference type="Proteomes" id="UP000010809">
    <property type="component" value="Chromosome"/>
</dbReference>
<keyword evidence="3" id="KW-0067">ATP-binding</keyword>
<dbReference type="STRING" id="1255043.TVNIR_0183"/>
<reference evidence="5" key="1">
    <citation type="submission" date="2015-12" db="EMBL/GenBank/DDBJ databases">
        <authorList>
            <person name="Tikhonova T.V."/>
            <person name="Pavlov A.R."/>
            <person name="Beletsky A.V."/>
            <person name="Mardanov A.V."/>
            <person name="Sorokin D.Y."/>
            <person name="Ravin N.V."/>
            <person name="Popov V.O."/>
        </authorList>
    </citation>
    <scope>NUCLEOTIDE SEQUENCE</scope>
    <source>
        <strain evidence="5">DSM 14787</strain>
    </source>
</reference>
<dbReference type="InterPro" id="IPR027417">
    <property type="entry name" value="P-loop_NTPase"/>
</dbReference>
<dbReference type="EMBL" id="CP003989">
    <property type="protein sequence ID" value="AGA31894.1"/>
    <property type="molecule type" value="Genomic_DNA"/>
</dbReference>
<evidence type="ECO:0000259" key="4">
    <source>
        <dbReference type="PROSITE" id="PS50051"/>
    </source>
</evidence>
<keyword evidence="2" id="KW-0547">Nucleotide-binding</keyword>
<dbReference type="Pfam" id="PF01078">
    <property type="entry name" value="Mg_chelatase"/>
    <property type="match status" value="1"/>
</dbReference>
<dbReference type="NCBIfam" id="NF007365">
    <property type="entry name" value="PRK09862.1"/>
    <property type="match status" value="1"/>
</dbReference>
<dbReference type="SMART" id="SM00382">
    <property type="entry name" value="AAA"/>
    <property type="match status" value="1"/>
</dbReference>
<dbReference type="PRINTS" id="PR01657">
    <property type="entry name" value="MCMFAMILY"/>
</dbReference>
<dbReference type="eggNOG" id="COG0606">
    <property type="taxonomic scope" value="Bacteria"/>
</dbReference>
<dbReference type="PANTHER" id="PTHR32039:SF7">
    <property type="entry name" value="COMPETENCE PROTEIN COMM"/>
    <property type="match status" value="1"/>
</dbReference>
<dbReference type="Pfam" id="PF13335">
    <property type="entry name" value="Mg_chelatase_C"/>
    <property type="match status" value="1"/>
</dbReference>
<dbReference type="Gene3D" id="3.30.230.10">
    <property type="match status" value="1"/>
</dbReference>
<evidence type="ECO:0000313" key="5">
    <source>
        <dbReference type="EMBL" id="AGA31894.1"/>
    </source>
</evidence>
<dbReference type="SUPFAM" id="SSF52540">
    <property type="entry name" value="P-loop containing nucleoside triphosphate hydrolases"/>
    <property type="match status" value="1"/>
</dbReference>
<dbReference type="PROSITE" id="PS50051">
    <property type="entry name" value="MCM_2"/>
    <property type="match status" value="1"/>
</dbReference>
<dbReference type="SUPFAM" id="SSF54211">
    <property type="entry name" value="Ribosomal protein S5 domain 2-like"/>
    <property type="match status" value="1"/>
</dbReference>
<dbReference type="Pfam" id="PF13541">
    <property type="entry name" value="ChlI"/>
    <property type="match status" value="1"/>
</dbReference>
<evidence type="ECO:0000313" key="6">
    <source>
        <dbReference type="Proteomes" id="UP000010809"/>
    </source>
</evidence>
<sequence>MVNARAVDGIRAPLVRIETHLANGLPGFQIVGLPEAAVRESRDRVRAAIQTSGFEFPRRRITVNLAPADLPKDGGRFDLGIALGILAASAQVPQSALDRREFLGELGLDGRLRAVGGTLPASLAARDSEHQLVLGRDDGPEAALAGGADVVTADHLLEVCAALNGKAQLPAAEPPGLQPVAAPDLADVRGQHQARRALEIAAAGGHHLLMIGPPGSGKSMLASRIPGILPPLTEAEALETAAIHSLRGSEHLRHNWRCRPFRSPHHTASGVALVGGGPNPRPGEISLAHNGVLFLDELTEFDRRVLDVLREPLETGVIHISRAARHAEYPARFQLVAAMNPCPQGFDCDLAERCQCSPEQRARHRRRLSAPLIDRIDLAVEVPRLPTTALKPVPGEDEASASVAERVCAAHERQRRRQDGRLNTQLSGRELDVHAPLERGERVLLERAVDKFRLSARAYHRILRVARSIADLAGSETIRADHLAEALGFRALDRWRID</sequence>
<dbReference type="InterPro" id="IPR014721">
    <property type="entry name" value="Ribsml_uS5_D2-typ_fold_subgr"/>
</dbReference>
<evidence type="ECO:0000256" key="2">
    <source>
        <dbReference type="ARBA" id="ARBA00022741"/>
    </source>
</evidence>
<dbReference type="InterPro" id="IPR020568">
    <property type="entry name" value="Ribosomal_Su5_D2-typ_SF"/>
</dbReference>
<protein>
    <submittedName>
        <fullName evidence="5">MG(2+) chelatase family protein / ComM-related protein</fullName>
    </submittedName>
</protein>
<evidence type="ECO:0000256" key="1">
    <source>
        <dbReference type="ARBA" id="ARBA00006354"/>
    </source>
</evidence>